<evidence type="ECO:0000313" key="1">
    <source>
        <dbReference type="EMBL" id="KAI5678002.1"/>
    </source>
</evidence>
<sequence length="449" mass="51314">MKPFSPLPLNQMPITNKAEVMWPRLIASKILRKRVESNNFVADFPSCSDAWLELPVLDKKYFSSGSILSDHQETQHYKVFVSTWNVGGVAPTQDLNIDDWLDTRNNPCDVYVFGFQEVVPLRASSVFGSENGKISMQWNSLIRECLNKKRINEKEKNGENSCSCVVDEEINRTSCKFRCIISKQMVGILISVWIRNHLRPFVRNASVSCVGCGIMGCLGNKGSVSVRFRLHETSFCFVCSHLASGGRCGDEKHRNSNASDILSRTIFPKGPSLDLPRKILHHDRVVWLGDLNYRISLPESKTRVLVDNGEWNALLENDQLKTELMDGQVFEGWHEGAIEFAPTYKYCLNSDEYYGVAFEGKKGEKKRAPAWCDRIIWFGEGLKQQLYTRGESRLSDHRPVKAIFSTEVKVSRNLKEVQNFFLSERFEQITNSLEMHDFPCNARTTSFRL</sequence>
<evidence type="ECO:0000313" key="2">
    <source>
        <dbReference type="Proteomes" id="UP001060085"/>
    </source>
</evidence>
<protein>
    <submittedName>
        <fullName evidence="1">Uncharacterized protein</fullName>
    </submittedName>
</protein>
<proteinExistence type="predicted"/>
<dbReference type="EMBL" id="CM044702">
    <property type="protein sequence ID" value="KAI5678002.1"/>
    <property type="molecule type" value="Genomic_DNA"/>
</dbReference>
<name>A0ACC0BZF1_CATRO</name>
<organism evidence="1 2">
    <name type="scientific">Catharanthus roseus</name>
    <name type="common">Madagascar periwinkle</name>
    <name type="synonym">Vinca rosea</name>
    <dbReference type="NCBI Taxonomy" id="4058"/>
    <lineage>
        <taxon>Eukaryota</taxon>
        <taxon>Viridiplantae</taxon>
        <taxon>Streptophyta</taxon>
        <taxon>Embryophyta</taxon>
        <taxon>Tracheophyta</taxon>
        <taxon>Spermatophyta</taxon>
        <taxon>Magnoliopsida</taxon>
        <taxon>eudicotyledons</taxon>
        <taxon>Gunneridae</taxon>
        <taxon>Pentapetalae</taxon>
        <taxon>asterids</taxon>
        <taxon>lamiids</taxon>
        <taxon>Gentianales</taxon>
        <taxon>Apocynaceae</taxon>
        <taxon>Rauvolfioideae</taxon>
        <taxon>Vinceae</taxon>
        <taxon>Catharanthinae</taxon>
        <taxon>Catharanthus</taxon>
    </lineage>
</organism>
<dbReference type="Proteomes" id="UP001060085">
    <property type="component" value="Linkage Group LG02"/>
</dbReference>
<comment type="caution">
    <text evidence="1">The sequence shown here is derived from an EMBL/GenBank/DDBJ whole genome shotgun (WGS) entry which is preliminary data.</text>
</comment>
<keyword evidence="2" id="KW-1185">Reference proteome</keyword>
<accession>A0ACC0BZF1</accession>
<gene>
    <name evidence="1" type="ORF">M9H77_08952</name>
</gene>
<reference evidence="2" key="1">
    <citation type="journal article" date="2023" name="Nat. Plants">
        <title>Single-cell RNA sequencing provides a high-resolution roadmap for understanding the multicellular compartmentation of specialized metabolism.</title>
        <authorList>
            <person name="Sun S."/>
            <person name="Shen X."/>
            <person name="Li Y."/>
            <person name="Li Y."/>
            <person name="Wang S."/>
            <person name="Li R."/>
            <person name="Zhang H."/>
            <person name="Shen G."/>
            <person name="Guo B."/>
            <person name="Wei J."/>
            <person name="Xu J."/>
            <person name="St-Pierre B."/>
            <person name="Chen S."/>
            <person name="Sun C."/>
        </authorList>
    </citation>
    <scope>NUCLEOTIDE SEQUENCE [LARGE SCALE GENOMIC DNA]</scope>
</reference>